<protein>
    <submittedName>
        <fullName evidence="1">P-II family nitrogen regulator</fullName>
    </submittedName>
</protein>
<dbReference type="AlphaFoldDB" id="A0A940ID70"/>
<dbReference type="GO" id="GO:0030234">
    <property type="term" value="F:enzyme regulator activity"/>
    <property type="evidence" value="ECO:0007669"/>
    <property type="project" value="InterPro"/>
</dbReference>
<dbReference type="InterPro" id="IPR011322">
    <property type="entry name" value="N-reg_PII-like_a/b"/>
</dbReference>
<evidence type="ECO:0000313" key="1">
    <source>
        <dbReference type="EMBL" id="MBO8424764.1"/>
    </source>
</evidence>
<dbReference type="InterPro" id="IPR002187">
    <property type="entry name" value="N-reg_PII"/>
</dbReference>
<organism evidence="1 2">
    <name type="scientific">Candidatus Stercoripulliclostridium pullicola</name>
    <dbReference type="NCBI Taxonomy" id="2840953"/>
    <lineage>
        <taxon>Bacteria</taxon>
        <taxon>Bacillati</taxon>
        <taxon>Bacillota</taxon>
        <taxon>Clostridia</taxon>
        <taxon>Eubacteriales</taxon>
        <taxon>Candidatus Stercoripulliclostridium</taxon>
    </lineage>
</organism>
<dbReference type="Pfam" id="PF00543">
    <property type="entry name" value="P-II"/>
    <property type="match status" value="1"/>
</dbReference>
<dbReference type="InterPro" id="IPR015867">
    <property type="entry name" value="N-reg_PII/ATP_PRibTrfase_C"/>
</dbReference>
<reference evidence="1" key="2">
    <citation type="journal article" date="2021" name="PeerJ">
        <title>Extensive microbial diversity within the chicken gut microbiome revealed by metagenomics and culture.</title>
        <authorList>
            <person name="Gilroy R."/>
            <person name="Ravi A."/>
            <person name="Getino M."/>
            <person name="Pursley I."/>
            <person name="Horton D.L."/>
            <person name="Alikhan N.F."/>
            <person name="Baker D."/>
            <person name="Gharbi K."/>
            <person name="Hall N."/>
            <person name="Watson M."/>
            <person name="Adriaenssens E.M."/>
            <person name="Foster-Nyarko E."/>
            <person name="Jarju S."/>
            <person name="Secka A."/>
            <person name="Antonio M."/>
            <person name="Oren A."/>
            <person name="Chaudhuri R.R."/>
            <person name="La Ragione R."/>
            <person name="Hildebrand F."/>
            <person name="Pallen M.J."/>
        </authorList>
    </citation>
    <scope>NUCLEOTIDE SEQUENCE</scope>
    <source>
        <strain evidence="1">517</strain>
    </source>
</reference>
<dbReference type="EMBL" id="JADINF010000178">
    <property type="protein sequence ID" value="MBO8424764.1"/>
    <property type="molecule type" value="Genomic_DNA"/>
</dbReference>
<sequence length="104" mass="10921">MEAKQYTMIWAIVNKGYADAVMSAARSAGAKGGTIINARGTGNLDIQKVLGFVIEPEKDVVLIITEQANSTEILRAINMQAGLTRDARGIAFALPVDDVAGGSV</sequence>
<dbReference type="GO" id="GO:0006808">
    <property type="term" value="P:regulation of nitrogen utilization"/>
    <property type="evidence" value="ECO:0007669"/>
    <property type="project" value="InterPro"/>
</dbReference>
<reference evidence="1" key="1">
    <citation type="submission" date="2020-10" db="EMBL/GenBank/DDBJ databases">
        <authorList>
            <person name="Gilroy R."/>
        </authorList>
    </citation>
    <scope>NUCLEOTIDE SEQUENCE</scope>
    <source>
        <strain evidence="1">517</strain>
    </source>
</reference>
<gene>
    <name evidence="1" type="ORF">IAB16_07065</name>
</gene>
<name>A0A940ID70_9FIRM</name>
<dbReference type="SUPFAM" id="SSF54913">
    <property type="entry name" value="GlnB-like"/>
    <property type="match status" value="1"/>
</dbReference>
<accession>A0A940ID70</accession>
<evidence type="ECO:0000313" key="2">
    <source>
        <dbReference type="Proteomes" id="UP000727857"/>
    </source>
</evidence>
<dbReference type="Proteomes" id="UP000727857">
    <property type="component" value="Unassembled WGS sequence"/>
</dbReference>
<dbReference type="SMART" id="SM00938">
    <property type="entry name" value="P-II"/>
    <property type="match status" value="1"/>
</dbReference>
<dbReference type="Gene3D" id="3.30.70.120">
    <property type="match status" value="1"/>
</dbReference>
<proteinExistence type="predicted"/>
<dbReference type="PROSITE" id="PS51343">
    <property type="entry name" value="PII_GLNB_DOM"/>
    <property type="match status" value="1"/>
</dbReference>
<comment type="caution">
    <text evidence="1">The sequence shown here is derived from an EMBL/GenBank/DDBJ whole genome shotgun (WGS) entry which is preliminary data.</text>
</comment>